<reference evidence="6" key="1">
    <citation type="journal article" date="2019" name="Int. J. Syst. Evol. Microbiol.">
        <title>The Global Catalogue of Microorganisms (GCM) 10K type strain sequencing project: providing services to taxonomists for standard genome sequencing and annotation.</title>
        <authorList>
            <consortium name="The Broad Institute Genomics Platform"/>
            <consortium name="The Broad Institute Genome Sequencing Center for Infectious Disease"/>
            <person name="Wu L."/>
            <person name="Ma J."/>
        </authorList>
    </citation>
    <scope>NUCLEOTIDE SEQUENCE [LARGE SCALE GENOMIC DNA]</scope>
    <source>
        <strain evidence="6">CGMCC 1.15474</strain>
    </source>
</reference>
<evidence type="ECO:0000256" key="1">
    <source>
        <dbReference type="ARBA" id="ARBA00022448"/>
    </source>
</evidence>
<keyword evidence="3 5" id="KW-0067">ATP-binding</keyword>
<dbReference type="EMBL" id="JBHUIK010000001">
    <property type="protein sequence ID" value="MFD2212593.1"/>
    <property type="molecule type" value="Genomic_DNA"/>
</dbReference>
<dbReference type="InterPro" id="IPR050319">
    <property type="entry name" value="ABC_transp_ATP-bind"/>
</dbReference>
<evidence type="ECO:0000256" key="2">
    <source>
        <dbReference type="ARBA" id="ARBA00022741"/>
    </source>
</evidence>
<organism evidence="5 6">
    <name type="scientific">Metabacillus endolithicus</name>
    <dbReference type="NCBI Taxonomy" id="1535204"/>
    <lineage>
        <taxon>Bacteria</taxon>
        <taxon>Bacillati</taxon>
        <taxon>Bacillota</taxon>
        <taxon>Bacilli</taxon>
        <taxon>Bacillales</taxon>
        <taxon>Bacillaceae</taxon>
        <taxon>Metabacillus</taxon>
    </lineage>
</organism>
<dbReference type="SMART" id="SM00382">
    <property type="entry name" value="AAA"/>
    <property type="match status" value="1"/>
</dbReference>
<keyword evidence="6" id="KW-1185">Reference proteome</keyword>
<dbReference type="GO" id="GO:0005524">
    <property type="term" value="F:ATP binding"/>
    <property type="evidence" value="ECO:0007669"/>
    <property type="project" value="UniProtKB-KW"/>
</dbReference>
<dbReference type="RefSeq" id="WP_247342133.1">
    <property type="nucleotide sequence ID" value="NZ_CP095550.1"/>
</dbReference>
<evidence type="ECO:0000313" key="6">
    <source>
        <dbReference type="Proteomes" id="UP001597318"/>
    </source>
</evidence>
<evidence type="ECO:0000259" key="4">
    <source>
        <dbReference type="PROSITE" id="PS50893"/>
    </source>
</evidence>
<evidence type="ECO:0000256" key="3">
    <source>
        <dbReference type="ARBA" id="ARBA00022840"/>
    </source>
</evidence>
<dbReference type="Pfam" id="PF00005">
    <property type="entry name" value="ABC_tran"/>
    <property type="match status" value="1"/>
</dbReference>
<sequence length="253" mass="28502">MTLLKVQSISKNYGKLPALDNISFSISEGTALGVVGESGSGKSTLIKSILSMESIHSGHILFLNQDIHKLKGKQKRELYKDIQIIMQDPSSSLNAKLPVWKSMVEPISNFRDRKDTLYPNLSLFDIAKKVGKMVGLKEEHLTKYPHELSGGQKQRVSIARGISLHPRLLILDEPTSSLDVSIQAQILMLLKSLKKELQTSFLFVSHDLTAVRFLCDEIVVLKEGKLLERFSSDDILKEERHDYTKQLIQYTAI</sequence>
<dbReference type="Proteomes" id="UP001597318">
    <property type="component" value="Unassembled WGS sequence"/>
</dbReference>
<dbReference type="PROSITE" id="PS50893">
    <property type="entry name" value="ABC_TRANSPORTER_2"/>
    <property type="match status" value="1"/>
</dbReference>
<dbReference type="Gene3D" id="3.40.50.300">
    <property type="entry name" value="P-loop containing nucleotide triphosphate hydrolases"/>
    <property type="match status" value="1"/>
</dbReference>
<dbReference type="InterPro" id="IPR003593">
    <property type="entry name" value="AAA+_ATPase"/>
</dbReference>
<gene>
    <name evidence="5" type="ORF">ACFSKK_02570</name>
</gene>
<protein>
    <submittedName>
        <fullName evidence="5">ABC transporter ATP-binding protein</fullName>
    </submittedName>
</protein>
<dbReference type="CDD" id="cd03257">
    <property type="entry name" value="ABC_NikE_OppD_transporters"/>
    <property type="match status" value="1"/>
</dbReference>
<dbReference type="InterPro" id="IPR003439">
    <property type="entry name" value="ABC_transporter-like_ATP-bd"/>
</dbReference>
<feature type="domain" description="ABC transporter" evidence="4">
    <location>
        <begin position="4"/>
        <end position="248"/>
    </location>
</feature>
<keyword evidence="1" id="KW-0813">Transport</keyword>
<accession>A0ABW5BR39</accession>
<dbReference type="InterPro" id="IPR027417">
    <property type="entry name" value="P-loop_NTPase"/>
</dbReference>
<comment type="caution">
    <text evidence="5">The sequence shown here is derived from an EMBL/GenBank/DDBJ whole genome shotgun (WGS) entry which is preliminary data.</text>
</comment>
<dbReference type="SUPFAM" id="SSF52540">
    <property type="entry name" value="P-loop containing nucleoside triphosphate hydrolases"/>
    <property type="match status" value="1"/>
</dbReference>
<evidence type="ECO:0000313" key="5">
    <source>
        <dbReference type="EMBL" id="MFD2212593.1"/>
    </source>
</evidence>
<dbReference type="PANTHER" id="PTHR43776">
    <property type="entry name" value="TRANSPORT ATP-BINDING PROTEIN"/>
    <property type="match status" value="1"/>
</dbReference>
<name>A0ABW5BR39_9BACI</name>
<keyword evidence="2" id="KW-0547">Nucleotide-binding</keyword>
<proteinExistence type="predicted"/>
<dbReference type="InterPro" id="IPR017871">
    <property type="entry name" value="ABC_transporter-like_CS"/>
</dbReference>
<dbReference type="PROSITE" id="PS00211">
    <property type="entry name" value="ABC_TRANSPORTER_1"/>
    <property type="match status" value="1"/>
</dbReference>